<comment type="caution">
    <text evidence="9">The sequence shown here is derived from an EMBL/GenBank/DDBJ whole genome shotgun (WGS) entry which is preliminary data.</text>
</comment>
<feature type="domain" description="Phospholipid/glycerol acyltransferase" evidence="8">
    <location>
        <begin position="336"/>
        <end position="437"/>
    </location>
</feature>
<dbReference type="GO" id="GO:0010143">
    <property type="term" value="P:cutin biosynthetic process"/>
    <property type="evidence" value="ECO:0007669"/>
    <property type="project" value="TreeGrafter"/>
</dbReference>
<evidence type="ECO:0000256" key="2">
    <source>
        <dbReference type="ARBA" id="ARBA00007937"/>
    </source>
</evidence>
<dbReference type="SUPFAM" id="SSF69593">
    <property type="entry name" value="Glycerol-3-phosphate (1)-acyltransferase"/>
    <property type="match status" value="1"/>
</dbReference>
<dbReference type="OrthoDB" id="1854593at2759"/>
<evidence type="ECO:0000256" key="6">
    <source>
        <dbReference type="ARBA" id="ARBA00023136"/>
    </source>
</evidence>
<dbReference type="Proteomes" id="UP000283530">
    <property type="component" value="Unassembled WGS sequence"/>
</dbReference>
<name>A0A3S3NUA9_9MAGN</name>
<evidence type="ECO:0000256" key="5">
    <source>
        <dbReference type="ARBA" id="ARBA00022989"/>
    </source>
</evidence>
<evidence type="ECO:0000259" key="8">
    <source>
        <dbReference type="SMART" id="SM00563"/>
    </source>
</evidence>
<keyword evidence="9" id="KW-0012">Acyltransferase</keyword>
<comment type="similarity">
    <text evidence="2">Belongs to the GPAT/DAPAT family.</text>
</comment>
<organism evidence="9 10">
    <name type="scientific">Cinnamomum micranthum f. kanehirae</name>
    <dbReference type="NCBI Taxonomy" id="337451"/>
    <lineage>
        <taxon>Eukaryota</taxon>
        <taxon>Viridiplantae</taxon>
        <taxon>Streptophyta</taxon>
        <taxon>Embryophyta</taxon>
        <taxon>Tracheophyta</taxon>
        <taxon>Spermatophyta</taxon>
        <taxon>Magnoliopsida</taxon>
        <taxon>Magnoliidae</taxon>
        <taxon>Laurales</taxon>
        <taxon>Lauraceae</taxon>
        <taxon>Cinnamomum</taxon>
    </lineage>
</organism>
<gene>
    <name evidence="9" type="ORF">CKAN_02384700</name>
</gene>
<dbReference type="SMART" id="SM00563">
    <property type="entry name" value="PlsC"/>
    <property type="match status" value="1"/>
</dbReference>
<keyword evidence="6 7" id="KW-0472">Membrane</keyword>
<sequence>MATTKSFFKFLLFFSRYIVKRLRNPRLFHPKTNAHTPTSQLQNFPPLLPLHHLSNQTLLFHVEDSLLRSSSPFPYFMLVAFEAGGLLRALLLLLLHPLLCCVGEEMALKVMVMVSFCGVRKEAFRVGRAVLPKFFLEDVGLEGFEVLVRAGRRVGVSELPRVMVEGFLKEYLEVEAVVGRELKVIGGFYVGLMEEKKEVGLAVEELLGDGMLGGGGVVGFGSCNRCPDQQPFSLCKEIYLVTEADRRSYHSLPGHRYPKPLIFHDGRLAFRPTPLATLAMFMWVPFGLFLAIFRALVWLLLSPKAAIPILAFSGMRLRIKRPSTSPIPNKQDPKNILYVCNHRTLLDPVYLSALVDRPLTAVTYSLSRLSEILAPIKTVRLTREREEDKKSMEKLLSQGDLVVCPEGTTCREPFLLRFSPLFAELNKDIVPVALDAHVSMFYGTTAGGLKCLDPVFFLMNPFPAYDVELLEKVAEECLFGGVGGKSRYEVANHVQEEIGRALGFECTTLTRRDKYLILAGNEGIVPTDHKTKRK</sequence>
<evidence type="ECO:0000256" key="7">
    <source>
        <dbReference type="SAM" id="Phobius"/>
    </source>
</evidence>
<dbReference type="GO" id="GO:0016791">
    <property type="term" value="F:phosphatase activity"/>
    <property type="evidence" value="ECO:0007669"/>
    <property type="project" value="TreeGrafter"/>
</dbReference>
<evidence type="ECO:0000256" key="4">
    <source>
        <dbReference type="ARBA" id="ARBA00022692"/>
    </source>
</evidence>
<evidence type="ECO:0000313" key="9">
    <source>
        <dbReference type="EMBL" id="RWR94548.1"/>
    </source>
</evidence>
<dbReference type="PANTHER" id="PTHR15486:SF62">
    <property type="entry name" value="GLYCEROL-3-PHOSPHATE ACYLTRANSFERASE 2-RELATED"/>
    <property type="match status" value="1"/>
</dbReference>
<dbReference type="EMBL" id="QPKB01000011">
    <property type="protein sequence ID" value="RWR94548.1"/>
    <property type="molecule type" value="Genomic_DNA"/>
</dbReference>
<dbReference type="CDD" id="cd06551">
    <property type="entry name" value="LPLAT"/>
    <property type="match status" value="1"/>
</dbReference>
<keyword evidence="3 9" id="KW-0808">Transferase</keyword>
<dbReference type="Pfam" id="PF23270">
    <property type="entry name" value="HAD_RAM2_N"/>
    <property type="match status" value="1"/>
</dbReference>
<dbReference type="GO" id="GO:0016020">
    <property type="term" value="C:membrane"/>
    <property type="evidence" value="ECO:0007669"/>
    <property type="project" value="UniProtKB-SubCell"/>
</dbReference>
<dbReference type="PANTHER" id="PTHR15486">
    <property type="entry name" value="ANCIENT UBIQUITOUS PROTEIN"/>
    <property type="match status" value="1"/>
</dbReference>
<dbReference type="STRING" id="337451.A0A3S3NUA9"/>
<comment type="subcellular location">
    <subcellularLocation>
        <location evidence="1">Membrane</location>
        <topology evidence="1">Multi-pass membrane protein</topology>
    </subcellularLocation>
</comment>
<keyword evidence="4 7" id="KW-0812">Transmembrane</keyword>
<dbReference type="InterPro" id="IPR002123">
    <property type="entry name" value="Plipid/glycerol_acylTrfase"/>
</dbReference>
<keyword evidence="5 7" id="KW-1133">Transmembrane helix</keyword>
<evidence type="ECO:0000256" key="1">
    <source>
        <dbReference type="ARBA" id="ARBA00004141"/>
    </source>
</evidence>
<dbReference type="Pfam" id="PF01553">
    <property type="entry name" value="Acyltransferase"/>
    <property type="match status" value="1"/>
</dbReference>
<keyword evidence="10" id="KW-1185">Reference proteome</keyword>
<dbReference type="GO" id="GO:0090447">
    <property type="term" value="F:glycerol-3-phosphate 2-O-acyltransferase activity"/>
    <property type="evidence" value="ECO:0007669"/>
    <property type="project" value="TreeGrafter"/>
</dbReference>
<evidence type="ECO:0000313" key="10">
    <source>
        <dbReference type="Proteomes" id="UP000283530"/>
    </source>
</evidence>
<protein>
    <submittedName>
        <fullName evidence="9">Putative glycerol-3-phosphate acyltransferase 3</fullName>
    </submittedName>
</protein>
<feature type="transmembrane region" description="Helical" evidence="7">
    <location>
        <begin position="275"/>
        <end position="301"/>
    </location>
</feature>
<dbReference type="AlphaFoldDB" id="A0A3S3NUA9"/>
<accession>A0A3S3NUA9</accession>
<reference evidence="9 10" key="1">
    <citation type="journal article" date="2019" name="Nat. Plants">
        <title>Stout camphor tree genome fills gaps in understanding of flowering plant genome evolution.</title>
        <authorList>
            <person name="Chaw S.M."/>
            <person name="Liu Y.C."/>
            <person name="Wu Y.W."/>
            <person name="Wang H.Y."/>
            <person name="Lin C.I."/>
            <person name="Wu C.S."/>
            <person name="Ke H.M."/>
            <person name="Chang L.Y."/>
            <person name="Hsu C.Y."/>
            <person name="Yang H.T."/>
            <person name="Sudianto E."/>
            <person name="Hsu M.H."/>
            <person name="Wu K.P."/>
            <person name="Wang L.N."/>
            <person name="Leebens-Mack J.H."/>
            <person name="Tsai I.J."/>
        </authorList>
    </citation>
    <scope>NUCLEOTIDE SEQUENCE [LARGE SCALE GENOMIC DNA]</scope>
    <source>
        <strain evidence="10">cv. Chaw 1501</strain>
        <tissue evidence="9">Young leaves</tissue>
    </source>
</reference>
<proteinExistence type="inferred from homology"/>
<evidence type="ECO:0000256" key="3">
    <source>
        <dbReference type="ARBA" id="ARBA00022679"/>
    </source>
</evidence>
<dbReference type="InterPro" id="IPR056462">
    <property type="entry name" value="HAD_RAM2/GPAT1-8"/>
</dbReference>